<dbReference type="Proteomes" id="UP000237000">
    <property type="component" value="Unassembled WGS sequence"/>
</dbReference>
<name>A0A2P5DMZ8_TREOI</name>
<accession>A0A2P5DMZ8</accession>
<proteinExistence type="predicted"/>
<evidence type="ECO:0000313" key="2">
    <source>
        <dbReference type="EMBL" id="PON74663.1"/>
    </source>
</evidence>
<protein>
    <submittedName>
        <fullName evidence="2">Uncharacterized protein</fullName>
    </submittedName>
</protein>
<dbReference type="AlphaFoldDB" id="A0A2P5DMZ8"/>
<feature type="region of interest" description="Disordered" evidence="1">
    <location>
        <begin position="62"/>
        <end position="103"/>
    </location>
</feature>
<sequence length="103" mass="11001">MTALTIMSKRLQYQTPVTTSSLNLELEPWIRTSNLVVGPVYIVWVDINQEGRVGVTQELEQGANHVPPPWLPELGGGGQEEGANDIDEGEGGGDGDGADVEVT</sequence>
<organism evidence="2 3">
    <name type="scientific">Trema orientale</name>
    <name type="common">Charcoal tree</name>
    <name type="synonym">Celtis orientalis</name>
    <dbReference type="NCBI Taxonomy" id="63057"/>
    <lineage>
        <taxon>Eukaryota</taxon>
        <taxon>Viridiplantae</taxon>
        <taxon>Streptophyta</taxon>
        <taxon>Embryophyta</taxon>
        <taxon>Tracheophyta</taxon>
        <taxon>Spermatophyta</taxon>
        <taxon>Magnoliopsida</taxon>
        <taxon>eudicotyledons</taxon>
        <taxon>Gunneridae</taxon>
        <taxon>Pentapetalae</taxon>
        <taxon>rosids</taxon>
        <taxon>fabids</taxon>
        <taxon>Rosales</taxon>
        <taxon>Cannabaceae</taxon>
        <taxon>Trema</taxon>
    </lineage>
</organism>
<keyword evidence="3" id="KW-1185">Reference proteome</keyword>
<evidence type="ECO:0000256" key="1">
    <source>
        <dbReference type="SAM" id="MobiDB-lite"/>
    </source>
</evidence>
<gene>
    <name evidence="2" type="ORF">TorRG33x02_246990</name>
</gene>
<reference evidence="3" key="1">
    <citation type="submission" date="2016-06" db="EMBL/GenBank/DDBJ databases">
        <title>Parallel loss of symbiosis genes in relatives of nitrogen-fixing non-legume Parasponia.</title>
        <authorList>
            <person name="Van Velzen R."/>
            <person name="Holmer R."/>
            <person name="Bu F."/>
            <person name="Rutten L."/>
            <person name="Van Zeijl A."/>
            <person name="Liu W."/>
            <person name="Santuari L."/>
            <person name="Cao Q."/>
            <person name="Sharma T."/>
            <person name="Shen D."/>
            <person name="Roswanjaya Y."/>
            <person name="Wardhani T."/>
            <person name="Kalhor M.S."/>
            <person name="Jansen J."/>
            <person name="Van den Hoogen J."/>
            <person name="Gungor B."/>
            <person name="Hartog M."/>
            <person name="Hontelez J."/>
            <person name="Verver J."/>
            <person name="Yang W.-C."/>
            <person name="Schijlen E."/>
            <person name="Repin R."/>
            <person name="Schilthuizen M."/>
            <person name="Schranz E."/>
            <person name="Heidstra R."/>
            <person name="Miyata K."/>
            <person name="Fedorova E."/>
            <person name="Kohlen W."/>
            <person name="Bisseling T."/>
            <person name="Smit S."/>
            <person name="Geurts R."/>
        </authorList>
    </citation>
    <scope>NUCLEOTIDE SEQUENCE [LARGE SCALE GENOMIC DNA]</scope>
    <source>
        <strain evidence="3">cv. RG33-2</strain>
    </source>
</reference>
<dbReference type="InParanoid" id="A0A2P5DMZ8"/>
<feature type="compositionally biased region" description="Acidic residues" evidence="1">
    <location>
        <begin position="82"/>
        <end position="103"/>
    </location>
</feature>
<evidence type="ECO:0000313" key="3">
    <source>
        <dbReference type="Proteomes" id="UP000237000"/>
    </source>
</evidence>
<comment type="caution">
    <text evidence="2">The sequence shown here is derived from an EMBL/GenBank/DDBJ whole genome shotgun (WGS) entry which is preliminary data.</text>
</comment>
<dbReference type="EMBL" id="JXTC01000260">
    <property type="protein sequence ID" value="PON74663.1"/>
    <property type="molecule type" value="Genomic_DNA"/>
</dbReference>